<evidence type="ECO:0000256" key="6">
    <source>
        <dbReference type="ARBA" id="ARBA00022989"/>
    </source>
</evidence>
<keyword evidence="2" id="KW-1003">Cell membrane</keyword>
<keyword evidence="3" id="KW-0328">Glycosyltransferase</keyword>
<evidence type="ECO:0000256" key="1">
    <source>
        <dbReference type="ARBA" id="ARBA00004651"/>
    </source>
</evidence>
<dbReference type="KEGG" id="fmr:Fuma_04083"/>
<keyword evidence="7 8" id="KW-0472">Membrane</keyword>
<dbReference type="RefSeq" id="WP_077025752.1">
    <property type="nucleotide sequence ID" value="NZ_CP017641.1"/>
</dbReference>
<protein>
    <submittedName>
        <fullName evidence="9">Putative integral membrane protein</fullName>
    </submittedName>
</protein>
<comment type="subcellular location">
    <subcellularLocation>
        <location evidence="1">Cell membrane</location>
        <topology evidence="1">Multi-pass membrane protein</topology>
    </subcellularLocation>
</comment>
<dbReference type="PANTHER" id="PTHR33908:SF11">
    <property type="entry name" value="MEMBRANE PROTEIN"/>
    <property type="match status" value="1"/>
</dbReference>
<evidence type="ECO:0000313" key="10">
    <source>
        <dbReference type="Proteomes" id="UP000187735"/>
    </source>
</evidence>
<keyword evidence="6 8" id="KW-1133">Transmembrane helix</keyword>
<dbReference type="GO" id="GO:0016763">
    <property type="term" value="F:pentosyltransferase activity"/>
    <property type="evidence" value="ECO:0007669"/>
    <property type="project" value="TreeGrafter"/>
</dbReference>
<feature type="transmembrane region" description="Helical" evidence="8">
    <location>
        <begin position="226"/>
        <end position="247"/>
    </location>
</feature>
<feature type="transmembrane region" description="Helical" evidence="8">
    <location>
        <begin position="417"/>
        <end position="435"/>
    </location>
</feature>
<organism evidence="9 10">
    <name type="scientific">Fuerstiella marisgermanici</name>
    <dbReference type="NCBI Taxonomy" id="1891926"/>
    <lineage>
        <taxon>Bacteria</taxon>
        <taxon>Pseudomonadati</taxon>
        <taxon>Planctomycetota</taxon>
        <taxon>Planctomycetia</taxon>
        <taxon>Planctomycetales</taxon>
        <taxon>Planctomycetaceae</taxon>
        <taxon>Fuerstiella</taxon>
    </lineage>
</organism>
<accession>A0A1P8WK76</accession>
<dbReference type="InterPro" id="IPR050297">
    <property type="entry name" value="LipidA_mod_glycosyltrf_83"/>
</dbReference>
<proteinExistence type="predicted"/>
<dbReference type="STRING" id="1891926.Fuma_04083"/>
<keyword evidence="4" id="KW-0808">Transferase</keyword>
<dbReference type="AlphaFoldDB" id="A0A1P8WK76"/>
<feature type="transmembrane region" description="Helical" evidence="8">
    <location>
        <begin position="362"/>
        <end position="382"/>
    </location>
</feature>
<dbReference type="EMBL" id="CP017641">
    <property type="protein sequence ID" value="APZ94451.1"/>
    <property type="molecule type" value="Genomic_DNA"/>
</dbReference>
<dbReference type="OrthoDB" id="231161at2"/>
<name>A0A1P8WK76_9PLAN</name>
<dbReference type="GO" id="GO:0009103">
    <property type="term" value="P:lipopolysaccharide biosynthetic process"/>
    <property type="evidence" value="ECO:0007669"/>
    <property type="project" value="UniProtKB-ARBA"/>
</dbReference>
<evidence type="ECO:0000256" key="4">
    <source>
        <dbReference type="ARBA" id="ARBA00022679"/>
    </source>
</evidence>
<evidence type="ECO:0000256" key="5">
    <source>
        <dbReference type="ARBA" id="ARBA00022692"/>
    </source>
</evidence>
<evidence type="ECO:0000313" key="9">
    <source>
        <dbReference type="EMBL" id="APZ94451.1"/>
    </source>
</evidence>
<evidence type="ECO:0000256" key="8">
    <source>
        <dbReference type="SAM" id="Phobius"/>
    </source>
</evidence>
<dbReference type="PANTHER" id="PTHR33908">
    <property type="entry name" value="MANNOSYLTRANSFERASE YKCB-RELATED"/>
    <property type="match status" value="1"/>
</dbReference>
<feature type="transmembrane region" description="Helical" evidence="8">
    <location>
        <begin position="201"/>
        <end position="219"/>
    </location>
</feature>
<dbReference type="GO" id="GO:0005886">
    <property type="term" value="C:plasma membrane"/>
    <property type="evidence" value="ECO:0007669"/>
    <property type="project" value="UniProtKB-SubCell"/>
</dbReference>
<evidence type="ECO:0000256" key="3">
    <source>
        <dbReference type="ARBA" id="ARBA00022676"/>
    </source>
</evidence>
<evidence type="ECO:0000256" key="2">
    <source>
        <dbReference type="ARBA" id="ARBA00022475"/>
    </source>
</evidence>
<gene>
    <name evidence="9" type="ORF">Fuma_04083</name>
</gene>
<feature type="transmembrane region" description="Helical" evidence="8">
    <location>
        <begin position="20"/>
        <end position="38"/>
    </location>
</feature>
<feature type="transmembrane region" description="Helical" evidence="8">
    <location>
        <begin position="394"/>
        <end position="411"/>
    </location>
</feature>
<keyword evidence="5 8" id="KW-0812">Transmembrane</keyword>
<reference evidence="9 10" key="1">
    <citation type="journal article" date="2016" name="Front. Microbiol.">
        <title>Fuerstia marisgermanicae gen. nov., sp. nov., an Unusual Member of the Phylum Planctomycetes from the German Wadden Sea.</title>
        <authorList>
            <person name="Kohn T."/>
            <person name="Heuer A."/>
            <person name="Jogler M."/>
            <person name="Vollmers J."/>
            <person name="Boedeker C."/>
            <person name="Bunk B."/>
            <person name="Rast P."/>
            <person name="Borchert D."/>
            <person name="Glockner I."/>
            <person name="Freese H.M."/>
            <person name="Klenk H.P."/>
            <person name="Overmann J."/>
            <person name="Kaster A.K."/>
            <person name="Rohde M."/>
            <person name="Wiegand S."/>
            <person name="Jogler C."/>
        </authorList>
    </citation>
    <scope>NUCLEOTIDE SEQUENCE [LARGE SCALE GENOMIC DNA]</scope>
    <source>
        <strain evidence="9 10">NH11</strain>
    </source>
</reference>
<evidence type="ECO:0000256" key="7">
    <source>
        <dbReference type="ARBA" id="ARBA00023136"/>
    </source>
</evidence>
<keyword evidence="10" id="KW-1185">Reference proteome</keyword>
<dbReference type="Proteomes" id="UP000187735">
    <property type="component" value="Chromosome"/>
</dbReference>
<feature type="transmembrane region" description="Helical" evidence="8">
    <location>
        <begin position="150"/>
        <end position="168"/>
    </location>
</feature>
<sequence>MTAQNDVSPAGKPTQRASRWLIGIVFCSVAFRVILLMFRADDLRTDPDAYVALAKTVLETGGFCKPGSVEPTAFRPPLYPMLLAVVMWTGIKASTAVGLINLIASAVLTIVTWWIARVLGLRGIWPGVAAAVSCCDPLLLRYSVLPMTEVLSAALLSMALLNVLKLCLSKTEDSDIEKPANATTAIVAGLCFGLAGLCRPIAFVTCAVVSGYLVARSLLFRRDHCLSLKLAVTPALMAAVILAPWVIRNYYQFERFIPATTHGGYTLLLGNNETFYDEVVLAPKNTAWEGASLEKWQRQLAERMAADNVDTASEAEIDQWMYAQAKGTILANRGTFAKACWLRWKRFWALRPTVNSRGIPRWLGRGAAAWFAVLWLGLVGSLFSCSERRAHKQLLWLAVASFLLIHTFYWTNARMRTPLTAVLSVLAVCGWRSWIDLLKWRSKSRTSI</sequence>